<dbReference type="EMBL" id="SORZ01000002">
    <property type="protein sequence ID" value="TPW33826.1"/>
    <property type="molecule type" value="Genomic_DNA"/>
</dbReference>
<dbReference type="InterPro" id="IPR005801">
    <property type="entry name" value="ADC_synthase"/>
</dbReference>
<dbReference type="InterPro" id="IPR015890">
    <property type="entry name" value="Chorismate_C"/>
</dbReference>
<dbReference type="SUPFAM" id="SSF56322">
    <property type="entry name" value="ADC synthase"/>
    <property type="match status" value="1"/>
</dbReference>
<dbReference type="GO" id="GO:0000162">
    <property type="term" value="P:L-tryptophan biosynthetic process"/>
    <property type="evidence" value="ECO:0007669"/>
    <property type="project" value="TreeGrafter"/>
</dbReference>
<organism evidence="3 4">
    <name type="scientific">Oecophyllibacter saccharovorans</name>
    <dbReference type="NCBI Taxonomy" id="2558360"/>
    <lineage>
        <taxon>Bacteria</taxon>
        <taxon>Pseudomonadati</taxon>
        <taxon>Pseudomonadota</taxon>
        <taxon>Alphaproteobacteria</taxon>
        <taxon>Acetobacterales</taxon>
        <taxon>Acetobacteraceae</taxon>
        <taxon>Oecophyllibacter</taxon>
    </lineage>
</organism>
<protein>
    <submittedName>
        <fullName evidence="3">Anthranilate synthase component I family protein</fullName>
    </submittedName>
</protein>
<gene>
    <name evidence="3" type="ORF">E3202_04310</name>
</gene>
<reference evidence="3 4" key="1">
    <citation type="submission" date="2019-03" db="EMBL/GenBank/DDBJ databases">
        <title>The complete genome sequence of Neokomagataea sp. Jb2 NBRC113641.</title>
        <authorList>
            <person name="Chua K.-O."/>
            <person name="Chan K.-G."/>
            <person name="See-Too W.-S."/>
        </authorList>
    </citation>
    <scope>NUCLEOTIDE SEQUENCE [LARGE SCALE GENOMIC DNA]</scope>
    <source>
        <strain evidence="3 4">Jb2</strain>
    </source>
</reference>
<dbReference type="Proteomes" id="UP000315037">
    <property type="component" value="Unassembled WGS sequence"/>
</dbReference>
<dbReference type="AlphaFoldDB" id="A0A506UKH8"/>
<dbReference type="Gene3D" id="3.60.120.10">
    <property type="entry name" value="Anthranilate synthase"/>
    <property type="match status" value="1"/>
</dbReference>
<evidence type="ECO:0000259" key="1">
    <source>
        <dbReference type="Pfam" id="PF00425"/>
    </source>
</evidence>
<evidence type="ECO:0000313" key="4">
    <source>
        <dbReference type="Proteomes" id="UP000315037"/>
    </source>
</evidence>
<dbReference type="PRINTS" id="PR00095">
    <property type="entry name" value="ANTSNTHASEI"/>
</dbReference>
<name>A0A506UKH8_9PROT</name>
<proteinExistence type="predicted"/>
<dbReference type="Pfam" id="PF04715">
    <property type="entry name" value="Anth_synt_I_N"/>
    <property type="match status" value="1"/>
</dbReference>
<dbReference type="Pfam" id="PF00425">
    <property type="entry name" value="Chorismate_bind"/>
    <property type="match status" value="1"/>
</dbReference>
<dbReference type="PANTHER" id="PTHR11236:SF9">
    <property type="entry name" value="ANTHRANILATE SYNTHASE COMPONENT 1"/>
    <property type="match status" value="1"/>
</dbReference>
<dbReference type="InterPro" id="IPR006805">
    <property type="entry name" value="Anth_synth_I_N"/>
</dbReference>
<keyword evidence="4" id="KW-1185">Reference proteome</keyword>
<dbReference type="InterPro" id="IPR019999">
    <property type="entry name" value="Anth_synth_I-like"/>
</dbReference>
<feature type="domain" description="Anthranilate synthase component I N-terminal" evidence="2">
    <location>
        <begin position="127"/>
        <end position="200"/>
    </location>
</feature>
<dbReference type="PANTHER" id="PTHR11236">
    <property type="entry name" value="AMINOBENZOATE/ANTHRANILATE SYNTHASE"/>
    <property type="match status" value="1"/>
</dbReference>
<evidence type="ECO:0000259" key="2">
    <source>
        <dbReference type="Pfam" id="PF04715"/>
    </source>
</evidence>
<feature type="domain" description="Chorismate-utilising enzyme C-terminal" evidence="1">
    <location>
        <begin position="232"/>
        <end position="509"/>
    </location>
</feature>
<accession>A0A506UKH8</accession>
<evidence type="ECO:0000313" key="3">
    <source>
        <dbReference type="EMBL" id="TPW33826.1"/>
    </source>
</evidence>
<sequence>MPFPCLPGLSRLFPLVSAGQLPAFHLPKISPGLRMTVPPETALSPSVTALPWQPPQAYLGLLSRRQGASEAGRALPSTGPVFLDSGSFDKATAESRERQRWSLLSPRPEAALVLPRLKPGAQDGLEPLRRFAQSHRPHRPVPPSPDLPFTGGIIGVLSYGAGLELQDVSSRHTAQDDWPHLLALVCTSFLLFDHAREKLWWISPEQQPAPAPRPLTAAFPPLENWQPDFTEHGWGEAVEETRRLIGAGDIFQANLTMRWHGGIRQADGTHADPAALYARLRQGSPAPFGAYLDFGTHQLMSASVERFLSLSPGGTIETRPIKGTSAVSDDPTTDTALRDALAHDTKELAENLMITDLMRNDIGRVSRPGSVSVPQLARPERFARVHHLVSSVTGELAEGEDAFSLLEATMPPGSVTGAPKKRALEVIDALERSPRGAYCGTLFRLGWDGALDSSVLIRTVTGTPEEPATQGCDPSAKPSGATCRFALGAGGGITWPSEAQAEYRETCLKAAPLLQALRAAPDPEGPASRQFQEQTP</sequence>
<comment type="caution">
    <text evidence="3">The sequence shown here is derived from an EMBL/GenBank/DDBJ whole genome shotgun (WGS) entry which is preliminary data.</text>
</comment>